<comment type="function">
    <text evidence="6">Part of the dynactin complex that activates the molecular motor dynein for ultra-processive transport along microtubules.</text>
</comment>
<dbReference type="Gene3D" id="2.160.10.10">
    <property type="entry name" value="Hexapeptide repeat proteins"/>
    <property type="match status" value="1"/>
</dbReference>
<dbReference type="AlphaFoldDB" id="A0A8H3TX39"/>
<organism evidence="7 8">
    <name type="scientific">Naganishia liquefaciens</name>
    <dbReference type="NCBI Taxonomy" id="104408"/>
    <lineage>
        <taxon>Eukaryota</taxon>
        <taxon>Fungi</taxon>
        <taxon>Dikarya</taxon>
        <taxon>Basidiomycota</taxon>
        <taxon>Agaricomycotina</taxon>
        <taxon>Tremellomycetes</taxon>
        <taxon>Filobasidiales</taxon>
        <taxon>Filobasidiaceae</taxon>
        <taxon>Naganishia</taxon>
    </lineage>
</organism>
<dbReference type="PANTHER" id="PTHR13072:SF0">
    <property type="entry name" value="DYNACTIN SUBUNIT 6"/>
    <property type="match status" value="1"/>
</dbReference>
<sequence length="201" mass="21727">MQTAKPQSQPIHPHTLTFAPGAIISADAVLKGNIVVGEGKRSLGPGFKANVAEFPSCSIGCVLHPFCQILAHRGTITIGPNCDVQEDAIIECYQDEGLTIGEENVFEVGAWIKARDIGAANVFQTKCHVGGDVKMPHHCFIGPGTTLDSGYIAPYTSVYGKDSMHRVGTGEGQVQEKAHRLKHLEYLREVIPKSSRIRKPV</sequence>
<dbReference type="GO" id="GO:0070840">
    <property type="term" value="F:dynein complex binding"/>
    <property type="evidence" value="ECO:0007669"/>
    <property type="project" value="TreeGrafter"/>
</dbReference>
<accession>A0A8H3TX39</accession>
<comment type="similarity">
    <text evidence="2">Belongs to the dynactin subunits 5/6 family. Dynactin subunit 6 subfamily.</text>
</comment>
<evidence type="ECO:0000313" key="8">
    <source>
        <dbReference type="Proteomes" id="UP000620104"/>
    </source>
</evidence>
<protein>
    <recommendedName>
        <fullName evidence="3">Dynactin subunit 6</fullName>
    </recommendedName>
</protein>
<name>A0A8H3TX39_9TREE</name>
<dbReference type="EMBL" id="BLZA01000030">
    <property type="protein sequence ID" value="GHJ88693.1"/>
    <property type="molecule type" value="Genomic_DNA"/>
</dbReference>
<reference evidence="7" key="1">
    <citation type="submission" date="2020-07" db="EMBL/GenBank/DDBJ databases">
        <title>Draft Genome Sequence of a Deep-Sea Yeast, Naganishia (Cryptococcus) liquefaciens strain N6.</title>
        <authorList>
            <person name="Han Y.W."/>
            <person name="Kajitani R."/>
            <person name="Morimoto H."/>
            <person name="Parhat M."/>
            <person name="Tsubouchi H."/>
            <person name="Bakenova O."/>
            <person name="Ogata M."/>
            <person name="Argunhan B."/>
            <person name="Aoki R."/>
            <person name="Kajiwara S."/>
            <person name="Itoh T."/>
            <person name="Iwasaki H."/>
        </authorList>
    </citation>
    <scope>NUCLEOTIDE SEQUENCE</scope>
    <source>
        <strain evidence="7">N6</strain>
    </source>
</reference>
<dbReference type="SUPFAM" id="SSF51161">
    <property type="entry name" value="Trimeric LpxA-like enzymes"/>
    <property type="match status" value="1"/>
</dbReference>
<evidence type="ECO:0000256" key="6">
    <source>
        <dbReference type="ARBA" id="ARBA00034687"/>
    </source>
</evidence>
<evidence type="ECO:0000256" key="1">
    <source>
        <dbReference type="ARBA" id="ARBA00004245"/>
    </source>
</evidence>
<evidence type="ECO:0000256" key="5">
    <source>
        <dbReference type="ARBA" id="ARBA00023212"/>
    </source>
</evidence>
<comment type="subcellular location">
    <subcellularLocation>
        <location evidence="1">Cytoplasm</location>
        <location evidence="1">Cytoskeleton</location>
    </subcellularLocation>
</comment>
<gene>
    <name evidence="7" type="ORF">NliqN6_5095</name>
</gene>
<keyword evidence="4" id="KW-0963">Cytoplasm</keyword>
<dbReference type="GO" id="GO:0005869">
    <property type="term" value="C:dynactin complex"/>
    <property type="evidence" value="ECO:0007669"/>
    <property type="project" value="InterPro"/>
</dbReference>
<dbReference type="PANTHER" id="PTHR13072">
    <property type="entry name" value="DYNACTIN 6"/>
    <property type="match status" value="1"/>
</dbReference>
<evidence type="ECO:0000256" key="2">
    <source>
        <dbReference type="ARBA" id="ARBA00007719"/>
    </source>
</evidence>
<evidence type="ECO:0000313" key="7">
    <source>
        <dbReference type="EMBL" id="GHJ88693.1"/>
    </source>
</evidence>
<proteinExistence type="inferred from homology"/>
<evidence type="ECO:0000256" key="3">
    <source>
        <dbReference type="ARBA" id="ARBA00016573"/>
    </source>
</evidence>
<comment type="caution">
    <text evidence="7">The sequence shown here is derived from an EMBL/GenBank/DDBJ whole genome shotgun (WGS) entry which is preliminary data.</text>
</comment>
<keyword evidence="8" id="KW-1185">Reference proteome</keyword>
<dbReference type="OrthoDB" id="2355at2759"/>
<evidence type="ECO:0000256" key="4">
    <source>
        <dbReference type="ARBA" id="ARBA00022490"/>
    </source>
</evidence>
<dbReference type="Proteomes" id="UP000620104">
    <property type="component" value="Unassembled WGS sequence"/>
</dbReference>
<dbReference type="InterPro" id="IPR027777">
    <property type="entry name" value="DCTN6"/>
</dbReference>
<keyword evidence="5" id="KW-0206">Cytoskeleton</keyword>
<dbReference type="InterPro" id="IPR011004">
    <property type="entry name" value="Trimer_LpxA-like_sf"/>
</dbReference>
<dbReference type="GO" id="GO:0007052">
    <property type="term" value="P:mitotic spindle organization"/>
    <property type="evidence" value="ECO:0007669"/>
    <property type="project" value="TreeGrafter"/>
</dbReference>